<dbReference type="InterPro" id="IPR013099">
    <property type="entry name" value="K_chnl_dom"/>
</dbReference>
<feature type="transmembrane region" description="Helical" evidence="1">
    <location>
        <begin position="43"/>
        <end position="60"/>
    </location>
</feature>
<dbReference type="Gene3D" id="2.60.120.10">
    <property type="entry name" value="Jelly Rolls"/>
    <property type="match status" value="1"/>
</dbReference>
<feature type="chain" id="PRO_5006867549" evidence="2">
    <location>
        <begin position="20"/>
        <end position="247"/>
    </location>
</feature>
<keyword evidence="2" id="KW-0732">Signal</keyword>
<reference evidence="4 5" key="1">
    <citation type="journal article" date="2015" name="Sci. Rep.">
        <title>Genome of the facultative scuticociliatosis pathogen Pseudocohnilembus persalinus provides insight into its virulence through horizontal gene transfer.</title>
        <authorList>
            <person name="Xiong J."/>
            <person name="Wang G."/>
            <person name="Cheng J."/>
            <person name="Tian M."/>
            <person name="Pan X."/>
            <person name="Warren A."/>
            <person name="Jiang C."/>
            <person name="Yuan D."/>
            <person name="Miao W."/>
        </authorList>
    </citation>
    <scope>NUCLEOTIDE SEQUENCE [LARGE SCALE GENOMIC DNA]</scope>
    <source>
        <strain evidence="4">36N120E</strain>
    </source>
</reference>
<feature type="signal peptide" evidence="2">
    <location>
        <begin position="1"/>
        <end position="19"/>
    </location>
</feature>
<dbReference type="AlphaFoldDB" id="A0A0V0QQS8"/>
<evidence type="ECO:0000313" key="4">
    <source>
        <dbReference type="EMBL" id="KRX04525.1"/>
    </source>
</evidence>
<dbReference type="Pfam" id="PF07885">
    <property type="entry name" value="Ion_trans_2"/>
    <property type="match status" value="1"/>
</dbReference>
<dbReference type="Proteomes" id="UP000054937">
    <property type="component" value="Unassembled WGS sequence"/>
</dbReference>
<dbReference type="PROSITE" id="PS50042">
    <property type="entry name" value="CNMP_BINDING_3"/>
    <property type="match status" value="1"/>
</dbReference>
<evidence type="ECO:0000259" key="3">
    <source>
        <dbReference type="PROSITE" id="PS50042"/>
    </source>
</evidence>
<feature type="transmembrane region" description="Helical" evidence="1">
    <location>
        <begin position="67"/>
        <end position="84"/>
    </location>
</feature>
<dbReference type="InterPro" id="IPR014710">
    <property type="entry name" value="RmlC-like_jellyroll"/>
</dbReference>
<name>A0A0V0QQS8_PSEPJ</name>
<organism evidence="4 5">
    <name type="scientific">Pseudocohnilembus persalinus</name>
    <name type="common">Ciliate</name>
    <dbReference type="NCBI Taxonomy" id="266149"/>
    <lineage>
        <taxon>Eukaryota</taxon>
        <taxon>Sar</taxon>
        <taxon>Alveolata</taxon>
        <taxon>Ciliophora</taxon>
        <taxon>Intramacronucleata</taxon>
        <taxon>Oligohymenophorea</taxon>
        <taxon>Scuticociliatia</taxon>
        <taxon>Philasterida</taxon>
        <taxon>Pseudocohnilembidae</taxon>
        <taxon>Pseudocohnilembus</taxon>
    </lineage>
</organism>
<dbReference type="InterPro" id="IPR050818">
    <property type="entry name" value="KCNH_animal-type"/>
</dbReference>
<sequence length="247" mass="28960">MFVSHLFAILWIFVGKIDQQNQSTWIQNAQIQDKQWYIQYLHSYYFVVVIMITVGFGDINPTNNIEIILCIITMLIACGVFAYVQQVKEYLQYFWKEYDLENKNLEKEVIDQLSLSLKKQLLLDANKIILKHSQIFQNFSDILISLTIPLIQEENYPPGVQIMDSESNTKNSIYFIQKGNINVFSSYDKDCNNKLMTLNSGNKQNSNAYIDKETEMNQDKIDQDFFNEVQSQTSIEYLPQNKNKLLK</sequence>
<dbReference type="GO" id="GO:0005886">
    <property type="term" value="C:plasma membrane"/>
    <property type="evidence" value="ECO:0007669"/>
    <property type="project" value="TreeGrafter"/>
</dbReference>
<dbReference type="PANTHER" id="PTHR10217">
    <property type="entry name" value="VOLTAGE AND LIGAND GATED POTASSIUM CHANNEL"/>
    <property type="match status" value="1"/>
</dbReference>
<accession>A0A0V0QQS8</accession>
<evidence type="ECO:0000256" key="1">
    <source>
        <dbReference type="SAM" id="Phobius"/>
    </source>
</evidence>
<comment type="caution">
    <text evidence="4">The sequence shown here is derived from an EMBL/GenBank/DDBJ whole genome shotgun (WGS) entry which is preliminary data.</text>
</comment>
<proteinExistence type="predicted"/>
<keyword evidence="1" id="KW-0812">Transmembrane</keyword>
<evidence type="ECO:0000313" key="5">
    <source>
        <dbReference type="Proteomes" id="UP000054937"/>
    </source>
</evidence>
<dbReference type="InterPro" id="IPR018490">
    <property type="entry name" value="cNMP-bd_dom_sf"/>
</dbReference>
<dbReference type="SUPFAM" id="SSF81324">
    <property type="entry name" value="Voltage-gated potassium channels"/>
    <property type="match status" value="1"/>
</dbReference>
<dbReference type="OMA" id="QKGNINV"/>
<dbReference type="InterPro" id="IPR000595">
    <property type="entry name" value="cNMP-bd_dom"/>
</dbReference>
<dbReference type="EMBL" id="LDAU01000114">
    <property type="protein sequence ID" value="KRX04525.1"/>
    <property type="molecule type" value="Genomic_DNA"/>
</dbReference>
<evidence type="ECO:0000256" key="2">
    <source>
        <dbReference type="SAM" id="SignalP"/>
    </source>
</evidence>
<keyword evidence="5" id="KW-1185">Reference proteome</keyword>
<dbReference type="SUPFAM" id="SSF51206">
    <property type="entry name" value="cAMP-binding domain-like"/>
    <property type="match status" value="1"/>
</dbReference>
<gene>
    <name evidence="4" type="ORF">PPERSA_04340</name>
</gene>
<dbReference type="GO" id="GO:0005249">
    <property type="term" value="F:voltage-gated potassium channel activity"/>
    <property type="evidence" value="ECO:0007669"/>
    <property type="project" value="TreeGrafter"/>
</dbReference>
<dbReference type="GO" id="GO:0042391">
    <property type="term" value="P:regulation of membrane potential"/>
    <property type="evidence" value="ECO:0007669"/>
    <property type="project" value="TreeGrafter"/>
</dbReference>
<keyword evidence="1" id="KW-0472">Membrane</keyword>
<dbReference type="OrthoDB" id="10035564at2759"/>
<dbReference type="Gene3D" id="1.10.287.70">
    <property type="match status" value="1"/>
</dbReference>
<dbReference type="PANTHER" id="PTHR10217:SF435">
    <property type="entry name" value="POTASSIUM VOLTAGE-GATED CHANNEL PROTEIN EAG"/>
    <property type="match status" value="1"/>
</dbReference>
<keyword evidence="1" id="KW-1133">Transmembrane helix</keyword>
<feature type="domain" description="Cyclic nucleotide-binding" evidence="3">
    <location>
        <begin position="135"/>
        <end position="202"/>
    </location>
</feature>
<dbReference type="InParanoid" id="A0A0V0QQS8"/>
<protein>
    <submittedName>
        <fullName evidence="4">Cyclic nucleotide-binding protein</fullName>
    </submittedName>
</protein>